<dbReference type="RefSeq" id="WP_378130814.1">
    <property type="nucleotide sequence ID" value="NZ_JBHSMI010000012.1"/>
</dbReference>
<proteinExistence type="predicted"/>
<protein>
    <submittedName>
        <fullName evidence="1">Uncharacterized protein</fullName>
    </submittedName>
</protein>
<evidence type="ECO:0000313" key="1">
    <source>
        <dbReference type="EMBL" id="MFC5402399.1"/>
    </source>
</evidence>
<dbReference type="EMBL" id="JBHSMI010000012">
    <property type="protein sequence ID" value="MFC5402399.1"/>
    <property type="molecule type" value="Genomic_DNA"/>
</dbReference>
<gene>
    <name evidence="1" type="ORF">ACFPOF_06580</name>
</gene>
<keyword evidence="2" id="KW-1185">Reference proteome</keyword>
<name>A0ABW0HMD1_9BACL</name>
<dbReference type="Proteomes" id="UP001596113">
    <property type="component" value="Unassembled WGS sequence"/>
</dbReference>
<organism evidence="1 2">
    <name type="scientific">Cohnella soli</name>
    <dbReference type="NCBI Taxonomy" id="425005"/>
    <lineage>
        <taxon>Bacteria</taxon>
        <taxon>Bacillati</taxon>
        <taxon>Bacillota</taxon>
        <taxon>Bacilli</taxon>
        <taxon>Bacillales</taxon>
        <taxon>Paenibacillaceae</taxon>
        <taxon>Cohnella</taxon>
    </lineage>
</organism>
<accession>A0ABW0HMD1</accession>
<evidence type="ECO:0000313" key="2">
    <source>
        <dbReference type="Proteomes" id="UP001596113"/>
    </source>
</evidence>
<comment type="caution">
    <text evidence="1">The sequence shown here is derived from an EMBL/GenBank/DDBJ whole genome shotgun (WGS) entry which is preliminary data.</text>
</comment>
<reference evidence="2" key="1">
    <citation type="journal article" date="2019" name="Int. J. Syst. Evol. Microbiol.">
        <title>The Global Catalogue of Microorganisms (GCM) 10K type strain sequencing project: providing services to taxonomists for standard genome sequencing and annotation.</title>
        <authorList>
            <consortium name="The Broad Institute Genomics Platform"/>
            <consortium name="The Broad Institute Genome Sequencing Center for Infectious Disease"/>
            <person name="Wu L."/>
            <person name="Ma J."/>
        </authorList>
    </citation>
    <scope>NUCLEOTIDE SEQUENCE [LARGE SCALE GENOMIC DNA]</scope>
    <source>
        <strain evidence="2">CGMCC 1.18575</strain>
    </source>
</reference>
<sequence>MEILRCFDGQKEEVWKSVRDASKPRNVMEGGDERSHSLQYDFQWDFRFHFIHTGATADFLFATADPKTNLAAATILSGSVWDVSSIMSSAVSIVKSFFPSATFKQQRTILIYFGQRANEVLNTLNPPIEEGGGNDEDGEVVLVVRMRIDPNKALLDVEWVENMMGERG</sequence>